<feature type="domain" description="DUF8119" evidence="2">
    <location>
        <begin position="34"/>
        <end position="104"/>
    </location>
</feature>
<gene>
    <name evidence="3" type="ORF">C486_20529</name>
</gene>
<keyword evidence="4" id="KW-1185">Reference proteome</keyword>
<keyword evidence="1" id="KW-1133">Transmembrane helix</keyword>
<dbReference type="PATRIC" id="fig|1230459.4.peg.4074"/>
<evidence type="ECO:0000313" key="4">
    <source>
        <dbReference type="Proteomes" id="UP000011592"/>
    </source>
</evidence>
<evidence type="ECO:0000256" key="1">
    <source>
        <dbReference type="SAM" id="Phobius"/>
    </source>
</evidence>
<dbReference type="AlphaFoldDB" id="L9YM02"/>
<keyword evidence="1" id="KW-0812">Transmembrane</keyword>
<comment type="caution">
    <text evidence="3">The sequence shown here is derived from an EMBL/GenBank/DDBJ whole genome shotgun (WGS) entry which is preliminary data.</text>
</comment>
<dbReference type="InterPro" id="IPR058432">
    <property type="entry name" value="DUF8119"/>
</dbReference>
<organism evidence="3 4">
    <name type="scientific">Natrinema gari JCM 14663</name>
    <dbReference type="NCBI Taxonomy" id="1230459"/>
    <lineage>
        <taxon>Archaea</taxon>
        <taxon>Methanobacteriati</taxon>
        <taxon>Methanobacteriota</taxon>
        <taxon>Stenosarchaea group</taxon>
        <taxon>Halobacteria</taxon>
        <taxon>Halobacteriales</taxon>
        <taxon>Natrialbaceae</taxon>
        <taxon>Natrinema</taxon>
    </lineage>
</organism>
<name>L9YM02_9EURY</name>
<evidence type="ECO:0000313" key="3">
    <source>
        <dbReference type="EMBL" id="ELY75255.1"/>
    </source>
</evidence>
<feature type="transmembrane region" description="Helical" evidence="1">
    <location>
        <begin position="78"/>
        <end position="97"/>
    </location>
</feature>
<dbReference type="Proteomes" id="UP000011592">
    <property type="component" value="Unassembled WGS sequence"/>
</dbReference>
<feature type="transmembrane region" description="Helical" evidence="1">
    <location>
        <begin position="55"/>
        <end position="72"/>
    </location>
</feature>
<reference evidence="3 4" key="1">
    <citation type="journal article" date="2014" name="PLoS Genet.">
        <title>Phylogenetically driven sequencing of extremely halophilic archaea reveals strategies for static and dynamic osmo-response.</title>
        <authorList>
            <person name="Becker E.A."/>
            <person name="Seitzer P.M."/>
            <person name="Tritt A."/>
            <person name="Larsen D."/>
            <person name="Krusor M."/>
            <person name="Yao A.I."/>
            <person name="Wu D."/>
            <person name="Madern D."/>
            <person name="Eisen J.A."/>
            <person name="Darling A.E."/>
            <person name="Facciotti M.T."/>
        </authorList>
    </citation>
    <scope>NUCLEOTIDE SEQUENCE [LARGE SCALE GENOMIC DNA]</scope>
    <source>
        <strain evidence="3 4">JCM 14663</strain>
    </source>
</reference>
<sequence>MDEHSPANVADTLFRVRAKHPHNDGVPEAGERPMTRVREWITTAREERWGMLTDLAFAVVWVTVVELVTYLLSPPTWVYYTLMLAGIVAYFGFVWNFELAISQQHR</sequence>
<evidence type="ECO:0000259" key="2">
    <source>
        <dbReference type="Pfam" id="PF26436"/>
    </source>
</evidence>
<dbReference type="Pfam" id="PF26436">
    <property type="entry name" value="DUF8119"/>
    <property type="match status" value="1"/>
</dbReference>
<keyword evidence="1" id="KW-0472">Membrane</keyword>
<proteinExistence type="predicted"/>
<dbReference type="EMBL" id="AOIJ01000087">
    <property type="protein sequence ID" value="ELY75255.1"/>
    <property type="molecule type" value="Genomic_DNA"/>
</dbReference>
<accession>L9YM02</accession>
<protein>
    <recommendedName>
        <fullName evidence="2">DUF8119 domain-containing protein</fullName>
    </recommendedName>
</protein>